<dbReference type="AlphaFoldDB" id="A0A1N6M3N7"/>
<organism evidence="2 3">
    <name type="scientific">Vibrio spartinae</name>
    <dbReference type="NCBI Taxonomy" id="1918945"/>
    <lineage>
        <taxon>Bacteria</taxon>
        <taxon>Pseudomonadati</taxon>
        <taxon>Pseudomonadota</taxon>
        <taxon>Gammaproteobacteria</taxon>
        <taxon>Vibrionales</taxon>
        <taxon>Vibrionaceae</taxon>
        <taxon>Vibrio</taxon>
    </lineage>
</organism>
<accession>A0A1N6M3N7</accession>
<protein>
    <recommendedName>
        <fullName evidence="1">5-hmdU DNA kinase helical domain-containing protein</fullName>
    </recommendedName>
</protein>
<dbReference type="InterPro" id="IPR040684">
    <property type="entry name" value="HMUDK_hel"/>
</dbReference>
<dbReference type="Pfam" id="PF18723">
    <property type="entry name" value="HMUDK_hel"/>
    <property type="match status" value="1"/>
</dbReference>
<reference evidence="2 3" key="1">
    <citation type="submission" date="2016-12" db="EMBL/GenBank/DDBJ databases">
        <authorList>
            <person name="Song W.-J."/>
            <person name="Kurnit D.M."/>
        </authorList>
    </citation>
    <scope>NUCLEOTIDE SEQUENCE [LARGE SCALE GENOMIC DNA]</scope>
    <source>
        <strain evidence="2 3">CECT 9026</strain>
    </source>
</reference>
<feature type="domain" description="5-hmdU DNA kinase helical" evidence="1">
    <location>
        <begin position="6"/>
        <end position="286"/>
    </location>
</feature>
<name>A0A1N6M3N7_9VIBR</name>
<dbReference type="EMBL" id="FSSB01000010">
    <property type="protein sequence ID" value="SIO93966.1"/>
    <property type="molecule type" value="Genomic_DNA"/>
</dbReference>
<evidence type="ECO:0000259" key="1">
    <source>
        <dbReference type="Pfam" id="PF18723"/>
    </source>
</evidence>
<evidence type="ECO:0000313" key="2">
    <source>
        <dbReference type="EMBL" id="SIO93966.1"/>
    </source>
</evidence>
<sequence length="316" mass="38336">MKVREEAYQYYFYFMSERMKIFWLRYNNPTDNTMLTSDPILEQYKFTNVYRSTDRVSQYLIKNVIYSYNYSEKDLLLRVILFKIFNRIDTWEYMESRVGRLSYNNFNVNEISEILTERIKYRPIFSPAYLMTGSHSKYNEKYKYKHEKWLSMLNEEILKSNRIESFLKCHSLEELFNVLSHCSFIGPFLAYQYAIDLNYTHLFDFSENSFVKAGIGAKRGILKCFSDLGKYTFEDAILFTKDNYLNYLDKYSLEFDNLFGREPKLIDFQNCFCETDKYLRVKMPELSIKNKRIKQKFKINNSKIDYFFPPKWNLDN</sequence>
<gene>
    <name evidence="2" type="ORF">VSP9026_01647</name>
</gene>
<dbReference type="RefSeq" id="WP_074372518.1">
    <property type="nucleotide sequence ID" value="NZ_AP024907.1"/>
</dbReference>
<proteinExistence type="predicted"/>
<evidence type="ECO:0000313" key="3">
    <source>
        <dbReference type="Proteomes" id="UP000184774"/>
    </source>
</evidence>
<dbReference type="Proteomes" id="UP000184774">
    <property type="component" value="Unassembled WGS sequence"/>
</dbReference>